<dbReference type="GO" id="GO:2000781">
    <property type="term" value="P:positive regulation of double-strand break repair"/>
    <property type="evidence" value="ECO:0007669"/>
    <property type="project" value="InterPro"/>
</dbReference>
<evidence type="ECO:0000313" key="2">
    <source>
        <dbReference type="Ensembl" id="ENSLBEP00000024266.1"/>
    </source>
</evidence>
<dbReference type="GO" id="GO:0006974">
    <property type="term" value="P:DNA damage response"/>
    <property type="evidence" value="ECO:0007669"/>
    <property type="project" value="TreeGrafter"/>
</dbReference>
<dbReference type="InParanoid" id="A0A3Q3FUH9"/>
<dbReference type="CDD" id="cd17738">
    <property type="entry name" value="BRCT_TopBP1_rpt7"/>
    <property type="match status" value="1"/>
</dbReference>
<dbReference type="PANTHER" id="PTHR46677">
    <property type="entry name" value="SMC5-SMC6 COMPLEX LOCALIZATION FACTOR PROTEIN 1"/>
    <property type="match status" value="1"/>
</dbReference>
<evidence type="ECO:0008006" key="4">
    <source>
        <dbReference type="Google" id="ProtNLM"/>
    </source>
</evidence>
<evidence type="ECO:0000313" key="3">
    <source>
        <dbReference type="Proteomes" id="UP000261660"/>
    </source>
</evidence>
<dbReference type="Gene3D" id="3.40.50.10190">
    <property type="entry name" value="BRCT domain"/>
    <property type="match status" value="1"/>
</dbReference>
<keyword evidence="1" id="KW-0812">Transmembrane</keyword>
<dbReference type="InterPro" id="IPR042479">
    <property type="entry name" value="Slf1"/>
</dbReference>
<dbReference type="AlphaFoldDB" id="A0A3Q3FUH9"/>
<dbReference type="Ensembl" id="ENSLBET00000025520.1">
    <property type="protein sequence ID" value="ENSLBEP00000024266.1"/>
    <property type="gene ID" value="ENSLBEG00000018591.1"/>
</dbReference>
<dbReference type="Proteomes" id="UP000261660">
    <property type="component" value="Unplaced"/>
</dbReference>
<proteinExistence type="predicted"/>
<name>A0A3Q3FUH9_9LABR</name>
<evidence type="ECO:0000256" key="1">
    <source>
        <dbReference type="SAM" id="Phobius"/>
    </source>
</evidence>
<dbReference type="GO" id="GO:1990166">
    <property type="term" value="P:protein localization to site of double-strand break"/>
    <property type="evidence" value="ECO:0007669"/>
    <property type="project" value="TreeGrafter"/>
</dbReference>
<reference evidence="2" key="1">
    <citation type="submission" date="2025-08" db="UniProtKB">
        <authorList>
            <consortium name="Ensembl"/>
        </authorList>
    </citation>
    <scope>IDENTIFICATION</scope>
</reference>
<keyword evidence="1" id="KW-1133">Transmembrane helix</keyword>
<protein>
    <recommendedName>
        <fullName evidence="4">BRCT domain-containing protein</fullName>
    </recommendedName>
</protein>
<dbReference type="GO" id="GO:0035861">
    <property type="term" value="C:site of double-strand break"/>
    <property type="evidence" value="ECO:0007669"/>
    <property type="project" value="TreeGrafter"/>
</dbReference>
<dbReference type="GeneTree" id="ENSGT00940000167566"/>
<keyword evidence="1" id="KW-0472">Membrane</keyword>
<dbReference type="PANTHER" id="PTHR46677:SF1">
    <property type="entry name" value="SMC5-SMC6 COMPLEX LOCALIZATION FACTOR PROTEIN 1"/>
    <property type="match status" value="1"/>
</dbReference>
<keyword evidence="3" id="KW-1185">Reference proteome</keyword>
<feature type="transmembrane region" description="Helical" evidence="1">
    <location>
        <begin position="12"/>
        <end position="35"/>
    </location>
</feature>
<sequence>MYLNTNCRRTFFILLVLYKTFVRFNIHFVFLYFCFLARMASSTRVFQISGIKNRDKKRALVQGIRQLGGTHIGGSVYQCESTHLIIPKVLLSEKFLAACASGKWVVFPDYVLESVKSGSWLAEGPFEISIPTGSTSSFYPVRQWRRKVTSGRLKGAFQGWRVLLMVQDLTSLHLFEYIVLHCLLFSYLAEQLFGCLQHKR</sequence>
<dbReference type="GO" id="GO:0005634">
    <property type="term" value="C:nucleus"/>
    <property type="evidence" value="ECO:0007669"/>
    <property type="project" value="TreeGrafter"/>
</dbReference>
<dbReference type="SUPFAM" id="SSF52113">
    <property type="entry name" value="BRCT domain"/>
    <property type="match status" value="1"/>
</dbReference>
<dbReference type="STRING" id="56723.ENSLBEP00000024266"/>
<organism evidence="2 3">
    <name type="scientific">Labrus bergylta</name>
    <name type="common">ballan wrasse</name>
    <dbReference type="NCBI Taxonomy" id="56723"/>
    <lineage>
        <taxon>Eukaryota</taxon>
        <taxon>Metazoa</taxon>
        <taxon>Chordata</taxon>
        <taxon>Craniata</taxon>
        <taxon>Vertebrata</taxon>
        <taxon>Euteleostomi</taxon>
        <taxon>Actinopterygii</taxon>
        <taxon>Neopterygii</taxon>
        <taxon>Teleostei</taxon>
        <taxon>Neoteleostei</taxon>
        <taxon>Acanthomorphata</taxon>
        <taxon>Eupercaria</taxon>
        <taxon>Labriformes</taxon>
        <taxon>Labridae</taxon>
        <taxon>Labrus</taxon>
    </lineage>
</organism>
<accession>A0A3Q3FUH9</accession>
<reference evidence="2" key="2">
    <citation type="submission" date="2025-09" db="UniProtKB">
        <authorList>
            <consortium name="Ensembl"/>
        </authorList>
    </citation>
    <scope>IDENTIFICATION</scope>
</reference>
<dbReference type="InterPro" id="IPR036420">
    <property type="entry name" value="BRCT_dom_sf"/>
</dbReference>